<dbReference type="GO" id="GO:0051301">
    <property type="term" value="P:cell division"/>
    <property type="evidence" value="ECO:0007669"/>
    <property type="project" value="UniProtKB-KW"/>
</dbReference>
<evidence type="ECO:0000256" key="10">
    <source>
        <dbReference type="SAM" id="Phobius"/>
    </source>
</evidence>
<feature type="domain" description="FtsX extracellular" evidence="12">
    <location>
        <begin position="61"/>
        <end position="155"/>
    </location>
</feature>
<name>A0A0F9J6F0_9ZZZZ</name>
<evidence type="ECO:0000256" key="5">
    <source>
        <dbReference type="ARBA" id="ARBA00022618"/>
    </source>
</evidence>
<evidence type="ECO:0000256" key="2">
    <source>
        <dbReference type="ARBA" id="ARBA00007379"/>
    </source>
</evidence>
<evidence type="ECO:0000256" key="7">
    <source>
        <dbReference type="ARBA" id="ARBA00022989"/>
    </source>
</evidence>
<dbReference type="PIRSF" id="PIRSF003097">
    <property type="entry name" value="FtsX"/>
    <property type="match status" value="1"/>
</dbReference>
<keyword evidence="5" id="KW-0132">Cell division</keyword>
<dbReference type="InterPro" id="IPR004513">
    <property type="entry name" value="FtsX"/>
</dbReference>
<keyword evidence="6 10" id="KW-0812">Transmembrane</keyword>
<feature type="domain" description="ABC3 transporter permease C-terminal" evidence="11">
    <location>
        <begin position="178"/>
        <end position="298"/>
    </location>
</feature>
<dbReference type="PANTHER" id="PTHR47755">
    <property type="entry name" value="CELL DIVISION PROTEIN FTSX"/>
    <property type="match status" value="1"/>
</dbReference>
<keyword evidence="4" id="KW-1003">Cell membrane</keyword>
<reference evidence="13" key="1">
    <citation type="journal article" date="2015" name="Nature">
        <title>Complex archaea that bridge the gap between prokaryotes and eukaryotes.</title>
        <authorList>
            <person name="Spang A."/>
            <person name="Saw J.H."/>
            <person name="Jorgensen S.L."/>
            <person name="Zaremba-Niedzwiedzka K."/>
            <person name="Martijn J."/>
            <person name="Lind A.E."/>
            <person name="van Eijk R."/>
            <person name="Schleper C."/>
            <person name="Guy L."/>
            <person name="Ettema T.J."/>
        </authorList>
    </citation>
    <scope>NUCLEOTIDE SEQUENCE</scope>
</reference>
<evidence type="ECO:0000256" key="4">
    <source>
        <dbReference type="ARBA" id="ARBA00022475"/>
    </source>
</evidence>
<evidence type="ECO:0000313" key="13">
    <source>
        <dbReference type="EMBL" id="KKM27994.1"/>
    </source>
</evidence>
<keyword evidence="7 10" id="KW-1133">Transmembrane helix</keyword>
<feature type="transmembrane region" description="Helical" evidence="10">
    <location>
        <begin position="174"/>
        <end position="195"/>
    </location>
</feature>
<feature type="transmembrane region" description="Helical" evidence="10">
    <location>
        <begin position="273"/>
        <end position="297"/>
    </location>
</feature>
<proteinExistence type="inferred from homology"/>
<feature type="transmembrane region" description="Helical" evidence="10">
    <location>
        <begin position="232"/>
        <end position="253"/>
    </location>
</feature>
<keyword evidence="8 10" id="KW-0472">Membrane</keyword>
<dbReference type="Pfam" id="PF02687">
    <property type="entry name" value="FtsX"/>
    <property type="match status" value="1"/>
</dbReference>
<feature type="transmembrane region" description="Helical" evidence="10">
    <location>
        <begin position="207"/>
        <end position="225"/>
    </location>
</feature>
<evidence type="ECO:0000256" key="8">
    <source>
        <dbReference type="ARBA" id="ARBA00023136"/>
    </source>
</evidence>
<dbReference type="Pfam" id="PF18075">
    <property type="entry name" value="FtsX_ECD"/>
    <property type="match status" value="1"/>
</dbReference>
<dbReference type="PANTHER" id="PTHR47755:SF1">
    <property type="entry name" value="CELL DIVISION PROTEIN FTSX"/>
    <property type="match status" value="1"/>
</dbReference>
<sequence>MIIQKLKYFLKETLRNLWQYRIRNFFSITIICLSFLIFGVFLSLSNNLHYTAQQLSKSMMIIFFLEKNLPEDQRSLVEEKLKGSSLIETFQFISPEQALEEFQNNFPELRRIIENLRVNPFPSSFEATITEENISSSETLTFIQEMKEMKGVEDIQFNRDWVEKMQSLSRLAQAVGFFLGGILVLASFFIISSVIKLNVFARKEEIVILRFVGATNTFIRIPFLMEGTILGILGGLVSLLLIFFLIKFFPLYLGASLGVFNELINFRYLSLSQIIMLIAIGAFIGFSGSLSSLARFLKV</sequence>
<feature type="transmembrane region" description="Helical" evidence="10">
    <location>
        <begin position="21"/>
        <end position="42"/>
    </location>
</feature>
<evidence type="ECO:0000259" key="12">
    <source>
        <dbReference type="Pfam" id="PF18075"/>
    </source>
</evidence>
<evidence type="ECO:0000256" key="1">
    <source>
        <dbReference type="ARBA" id="ARBA00004651"/>
    </source>
</evidence>
<evidence type="ECO:0000259" key="11">
    <source>
        <dbReference type="Pfam" id="PF02687"/>
    </source>
</evidence>
<comment type="subcellular location">
    <subcellularLocation>
        <location evidence="1">Cell membrane</location>
        <topology evidence="1">Multi-pass membrane protein</topology>
    </subcellularLocation>
</comment>
<comment type="caution">
    <text evidence="13">The sequence shown here is derived from an EMBL/GenBank/DDBJ whole genome shotgun (WGS) entry which is preliminary data.</text>
</comment>
<dbReference type="InterPro" id="IPR040690">
    <property type="entry name" value="FtsX_ECD"/>
</dbReference>
<dbReference type="EMBL" id="LAZR01012214">
    <property type="protein sequence ID" value="KKM27994.1"/>
    <property type="molecule type" value="Genomic_DNA"/>
</dbReference>
<evidence type="ECO:0000256" key="6">
    <source>
        <dbReference type="ARBA" id="ARBA00022692"/>
    </source>
</evidence>
<organism evidence="13">
    <name type="scientific">marine sediment metagenome</name>
    <dbReference type="NCBI Taxonomy" id="412755"/>
    <lineage>
        <taxon>unclassified sequences</taxon>
        <taxon>metagenomes</taxon>
        <taxon>ecological metagenomes</taxon>
    </lineage>
</organism>
<accession>A0A0F9J6F0</accession>
<dbReference type="GO" id="GO:0005886">
    <property type="term" value="C:plasma membrane"/>
    <property type="evidence" value="ECO:0007669"/>
    <property type="project" value="UniProtKB-SubCell"/>
</dbReference>
<protein>
    <recommendedName>
        <fullName evidence="3">Cell division protein FtsX</fullName>
    </recommendedName>
</protein>
<dbReference type="InterPro" id="IPR003838">
    <property type="entry name" value="ABC3_permease_C"/>
</dbReference>
<comment type="similarity">
    <text evidence="2">Belongs to the ABC-4 integral membrane protein family. FtsX subfamily.</text>
</comment>
<dbReference type="AlphaFoldDB" id="A0A0F9J6F0"/>
<gene>
    <name evidence="13" type="ORF">LCGC14_1569100</name>
</gene>
<keyword evidence="9" id="KW-0131">Cell cycle</keyword>
<dbReference type="Gene3D" id="3.30.70.3040">
    <property type="match status" value="1"/>
</dbReference>
<evidence type="ECO:0000256" key="3">
    <source>
        <dbReference type="ARBA" id="ARBA00021907"/>
    </source>
</evidence>
<evidence type="ECO:0000256" key="9">
    <source>
        <dbReference type="ARBA" id="ARBA00023306"/>
    </source>
</evidence>